<keyword evidence="14" id="KW-1185">Reference proteome</keyword>
<evidence type="ECO:0000256" key="11">
    <source>
        <dbReference type="RuleBase" id="RU000679"/>
    </source>
</evidence>
<proteinExistence type="inferred from homology"/>
<keyword evidence="5 12" id="KW-1133">Transmembrane helix</keyword>
<evidence type="ECO:0000256" key="12">
    <source>
        <dbReference type="SAM" id="Phobius"/>
    </source>
</evidence>
<gene>
    <name evidence="13" type="ORF">DGYR_LOCUS13695</name>
</gene>
<dbReference type="EMBL" id="CAJFCJ010000049">
    <property type="protein sequence ID" value="CAD5126452.1"/>
    <property type="molecule type" value="Genomic_DNA"/>
</dbReference>
<evidence type="ECO:0000256" key="6">
    <source>
        <dbReference type="ARBA" id="ARBA00023053"/>
    </source>
</evidence>
<keyword evidence="2 11" id="KW-0813">Transport</keyword>
<dbReference type="InterPro" id="IPR001873">
    <property type="entry name" value="ENaC"/>
</dbReference>
<comment type="subcellular location">
    <subcellularLocation>
        <location evidence="1">Membrane</location>
        <topology evidence="1">Multi-pass membrane protein</topology>
    </subcellularLocation>
</comment>
<dbReference type="GO" id="GO:0005886">
    <property type="term" value="C:plasma membrane"/>
    <property type="evidence" value="ECO:0007669"/>
    <property type="project" value="TreeGrafter"/>
</dbReference>
<evidence type="ECO:0000256" key="7">
    <source>
        <dbReference type="ARBA" id="ARBA00023065"/>
    </source>
</evidence>
<keyword evidence="7 11" id="KW-0406">Ion transport</keyword>
<evidence type="ECO:0000256" key="1">
    <source>
        <dbReference type="ARBA" id="ARBA00004141"/>
    </source>
</evidence>
<keyword evidence="4 11" id="KW-0812">Transmembrane</keyword>
<evidence type="ECO:0000256" key="9">
    <source>
        <dbReference type="ARBA" id="ARBA00023201"/>
    </source>
</evidence>
<sequence length="268" mass="31447">MNPELPYNTTCKPFFTELLIEQKLLQFNGTNDNITYLEIGERITKVINGLFKIEQIFNNNKFQSIANELRLLEVSVKSNLKWPYPVKNAVNLKMDYKLVNEFYILYNNSKDEYSIEHNCSEKALEKVLQYSWSDCFLQLGNAIGQYGLKLPKVVIKSFDEIQYKYNVLDIFISEFNEINKINNDFFLKNFAKVDVFYKEMNYQKITQQEKFGFLSLLSEVGGFMGLVLGASVITIIEFIEFIAYTIIQKISEKIKRNNKLENIHYENT</sequence>
<evidence type="ECO:0000256" key="4">
    <source>
        <dbReference type="ARBA" id="ARBA00022692"/>
    </source>
</evidence>
<keyword evidence="8 12" id="KW-0472">Membrane</keyword>
<comment type="caution">
    <text evidence="13">The sequence shown here is derived from an EMBL/GenBank/DDBJ whole genome shotgun (WGS) entry which is preliminary data.</text>
</comment>
<organism evidence="13 14">
    <name type="scientific">Dimorphilus gyrociliatus</name>
    <dbReference type="NCBI Taxonomy" id="2664684"/>
    <lineage>
        <taxon>Eukaryota</taxon>
        <taxon>Metazoa</taxon>
        <taxon>Spiralia</taxon>
        <taxon>Lophotrochozoa</taxon>
        <taxon>Annelida</taxon>
        <taxon>Polychaeta</taxon>
        <taxon>Polychaeta incertae sedis</taxon>
        <taxon>Dinophilidae</taxon>
        <taxon>Dimorphilus</taxon>
    </lineage>
</organism>
<protein>
    <submittedName>
        <fullName evidence="13">DgyrCDS14580</fullName>
    </submittedName>
</protein>
<dbReference type="AlphaFoldDB" id="A0A7I8WE38"/>
<reference evidence="13 14" key="1">
    <citation type="submission" date="2020-08" db="EMBL/GenBank/DDBJ databases">
        <authorList>
            <person name="Hejnol A."/>
        </authorList>
    </citation>
    <scope>NUCLEOTIDE SEQUENCE [LARGE SCALE GENOMIC DNA]</scope>
</reference>
<comment type="similarity">
    <text evidence="11">Belongs to the amiloride-sensitive sodium channel (TC 1.A.6) family.</text>
</comment>
<keyword evidence="3 11" id="KW-0894">Sodium channel</keyword>
<name>A0A7I8WE38_9ANNE</name>
<evidence type="ECO:0000313" key="13">
    <source>
        <dbReference type="EMBL" id="CAD5126452.1"/>
    </source>
</evidence>
<dbReference type="PRINTS" id="PR01078">
    <property type="entry name" value="AMINACHANNEL"/>
</dbReference>
<evidence type="ECO:0000256" key="2">
    <source>
        <dbReference type="ARBA" id="ARBA00022448"/>
    </source>
</evidence>
<evidence type="ECO:0000256" key="8">
    <source>
        <dbReference type="ARBA" id="ARBA00023136"/>
    </source>
</evidence>
<keyword evidence="6" id="KW-0915">Sodium</keyword>
<dbReference type="PANTHER" id="PTHR11690:SF300">
    <property type="entry name" value="PICKPOCKET PROTEIN 19"/>
    <property type="match status" value="1"/>
</dbReference>
<dbReference type="Gene3D" id="1.10.287.770">
    <property type="entry name" value="YojJ-like"/>
    <property type="match status" value="1"/>
</dbReference>
<evidence type="ECO:0000256" key="5">
    <source>
        <dbReference type="ARBA" id="ARBA00022989"/>
    </source>
</evidence>
<dbReference type="Proteomes" id="UP000549394">
    <property type="component" value="Unassembled WGS sequence"/>
</dbReference>
<dbReference type="PANTHER" id="PTHR11690">
    <property type="entry name" value="AMILORIDE-SENSITIVE SODIUM CHANNEL-RELATED"/>
    <property type="match status" value="1"/>
</dbReference>
<accession>A0A7I8WE38</accession>
<evidence type="ECO:0000313" key="14">
    <source>
        <dbReference type="Proteomes" id="UP000549394"/>
    </source>
</evidence>
<dbReference type="GO" id="GO:0015280">
    <property type="term" value="F:ligand-gated sodium channel activity"/>
    <property type="evidence" value="ECO:0007669"/>
    <property type="project" value="TreeGrafter"/>
</dbReference>
<feature type="transmembrane region" description="Helical" evidence="12">
    <location>
        <begin position="223"/>
        <end position="247"/>
    </location>
</feature>
<dbReference type="Pfam" id="PF00858">
    <property type="entry name" value="ASC"/>
    <property type="match status" value="1"/>
</dbReference>
<keyword evidence="10 11" id="KW-0407">Ion channel</keyword>
<evidence type="ECO:0000256" key="10">
    <source>
        <dbReference type="ARBA" id="ARBA00023303"/>
    </source>
</evidence>
<keyword evidence="9 11" id="KW-0739">Sodium transport</keyword>
<dbReference type="OrthoDB" id="10068240at2759"/>
<evidence type="ECO:0000256" key="3">
    <source>
        <dbReference type="ARBA" id="ARBA00022461"/>
    </source>
</evidence>